<accession>A0ABN8YGR5</accession>
<evidence type="ECO:0000313" key="2">
    <source>
        <dbReference type="EMBL" id="CAI9159762.1"/>
    </source>
</evidence>
<gene>
    <name evidence="2" type="ORF">MRATA1EN1_LOCUS8724</name>
</gene>
<sequence length="104" mass="11268">MYVCVYDSVCVCVFVYVCVYVCVNTEKHEAPVPSRRAQGRQQPQELQDSVSTLGSLPSPSPAPALLFQHPVRRMETCCVCSVGGNAGPVHTELTVREGPGFPPC</sequence>
<dbReference type="Proteomes" id="UP001176941">
    <property type="component" value="Chromosome 19"/>
</dbReference>
<name>A0ABN8YGR5_RANTA</name>
<organism evidence="2 3">
    <name type="scientific">Rangifer tarandus platyrhynchus</name>
    <name type="common">Svalbard reindeer</name>
    <dbReference type="NCBI Taxonomy" id="3082113"/>
    <lineage>
        <taxon>Eukaryota</taxon>
        <taxon>Metazoa</taxon>
        <taxon>Chordata</taxon>
        <taxon>Craniata</taxon>
        <taxon>Vertebrata</taxon>
        <taxon>Euteleostomi</taxon>
        <taxon>Mammalia</taxon>
        <taxon>Eutheria</taxon>
        <taxon>Laurasiatheria</taxon>
        <taxon>Artiodactyla</taxon>
        <taxon>Ruminantia</taxon>
        <taxon>Pecora</taxon>
        <taxon>Cervidae</taxon>
        <taxon>Odocoileinae</taxon>
        <taxon>Rangifer</taxon>
    </lineage>
</organism>
<feature type="region of interest" description="Disordered" evidence="1">
    <location>
        <begin position="29"/>
        <end position="59"/>
    </location>
</feature>
<proteinExistence type="predicted"/>
<dbReference type="EMBL" id="OX459955">
    <property type="protein sequence ID" value="CAI9159762.1"/>
    <property type="molecule type" value="Genomic_DNA"/>
</dbReference>
<evidence type="ECO:0000313" key="3">
    <source>
        <dbReference type="Proteomes" id="UP001176941"/>
    </source>
</evidence>
<reference evidence="2" key="1">
    <citation type="submission" date="2023-04" db="EMBL/GenBank/DDBJ databases">
        <authorList>
            <consortium name="ELIXIR-Norway"/>
        </authorList>
    </citation>
    <scope>NUCLEOTIDE SEQUENCE [LARGE SCALE GENOMIC DNA]</scope>
</reference>
<protein>
    <submittedName>
        <fullName evidence="2">Uncharacterized protein</fullName>
    </submittedName>
</protein>
<keyword evidence="3" id="KW-1185">Reference proteome</keyword>
<evidence type="ECO:0000256" key="1">
    <source>
        <dbReference type="SAM" id="MobiDB-lite"/>
    </source>
</evidence>
<feature type="compositionally biased region" description="Polar residues" evidence="1">
    <location>
        <begin position="39"/>
        <end position="50"/>
    </location>
</feature>